<keyword evidence="3" id="KW-1003">Cell membrane</keyword>
<evidence type="ECO:0000256" key="4">
    <source>
        <dbReference type="ARBA" id="ARBA00022692"/>
    </source>
</evidence>
<dbReference type="InterPro" id="IPR000515">
    <property type="entry name" value="MetI-like"/>
</dbReference>
<dbReference type="Pfam" id="PF00528">
    <property type="entry name" value="BPD_transp_1"/>
    <property type="match status" value="1"/>
</dbReference>
<dbReference type="InterPro" id="IPR035906">
    <property type="entry name" value="MetI-like_sf"/>
</dbReference>
<dbReference type="GO" id="GO:0006865">
    <property type="term" value="P:amino acid transport"/>
    <property type="evidence" value="ECO:0007669"/>
    <property type="project" value="TreeGrafter"/>
</dbReference>
<dbReference type="Proteomes" id="UP000275356">
    <property type="component" value="Unassembled WGS sequence"/>
</dbReference>
<keyword evidence="4 7" id="KW-0812">Transmembrane</keyword>
<evidence type="ECO:0000256" key="2">
    <source>
        <dbReference type="ARBA" id="ARBA00022448"/>
    </source>
</evidence>
<evidence type="ECO:0000256" key="1">
    <source>
        <dbReference type="ARBA" id="ARBA00004651"/>
    </source>
</evidence>
<dbReference type="GO" id="GO:0022857">
    <property type="term" value="F:transmembrane transporter activity"/>
    <property type="evidence" value="ECO:0007669"/>
    <property type="project" value="InterPro"/>
</dbReference>
<protein>
    <submittedName>
        <fullName evidence="9">Glutamate transport system permease protein</fullName>
    </submittedName>
</protein>
<evidence type="ECO:0000256" key="6">
    <source>
        <dbReference type="ARBA" id="ARBA00023136"/>
    </source>
</evidence>
<proteinExistence type="inferred from homology"/>
<dbReference type="Gene3D" id="1.10.3720.10">
    <property type="entry name" value="MetI-like"/>
    <property type="match status" value="1"/>
</dbReference>
<dbReference type="RefSeq" id="WP_123738974.1">
    <property type="nucleotide sequence ID" value="NZ_CALFQU010000029.1"/>
</dbReference>
<dbReference type="EMBL" id="RKHQ01000001">
    <property type="protein sequence ID" value="ROR96852.1"/>
    <property type="molecule type" value="Genomic_DNA"/>
</dbReference>
<accession>A0A3N2DAW7</accession>
<comment type="subcellular location">
    <subcellularLocation>
        <location evidence="1 7">Cell membrane</location>
        <topology evidence="1 7">Multi-pass membrane protein</topology>
    </subcellularLocation>
</comment>
<sequence>MSAHALFDAPGPRGRLTIRVVTGLSVLLAAGLAALVYWQLYRTGQLAPSKWRPFAMPGTIEYLLDGLRGTAVAALGSAVLALPAGLLLALGRVSRHRWLSWPSIAFIEGFRAVPVLLVIYAFMFALPQYGINLSHYWKLVTPITLCAAAVLAEVFRAGMLAVPRGQSEAALALGLREGAVKRIVVLPQALRMVVPALVAQAVVVVKDTAFGYVVSYPELMQSGKVLVANTNNLVQTYLVITAIYVVVNVLISLLAQRLEMWLNRRGGRGSTSILAKARRSTIQ</sequence>
<dbReference type="PANTHER" id="PTHR30614">
    <property type="entry name" value="MEMBRANE COMPONENT OF AMINO ACID ABC TRANSPORTER"/>
    <property type="match status" value="1"/>
</dbReference>
<dbReference type="SUPFAM" id="SSF161098">
    <property type="entry name" value="MetI-like"/>
    <property type="match status" value="1"/>
</dbReference>
<evidence type="ECO:0000256" key="5">
    <source>
        <dbReference type="ARBA" id="ARBA00022989"/>
    </source>
</evidence>
<evidence type="ECO:0000313" key="9">
    <source>
        <dbReference type="EMBL" id="ROR96852.1"/>
    </source>
</evidence>
<keyword evidence="6 7" id="KW-0472">Membrane</keyword>
<evidence type="ECO:0000256" key="7">
    <source>
        <dbReference type="RuleBase" id="RU363032"/>
    </source>
</evidence>
<keyword evidence="2 7" id="KW-0813">Transport</keyword>
<feature type="transmembrane region" description="Helical" evidence="7">
    <location>
        <begin position="192"/>
        <end position="214"/>
    </location>
</feature>
<keyword evidence="10" id="KW-1185">Reference proteome</keyword>
<comment type="caution">
    <text evidence="9">The sequence shown here is derived from an EMBL/GenBank/DDBJ whole genome shotgun (WGS) entry which is preliminary data.</text>
</comment>
<reference evidence="9 10" key="1">
    <citation type="submission" date="2018-11" db="EMBL/GenBank/DDBJ databases">
        <title>Sequencing the genomes of 1000 actinobacteria strains.</title>
        <authorList>
            <person name="Klenk H.-P."/>
        </authorList>
    </citation>
    <scope>NUCLEOTIDE SEQUENCE [LARGE SCALE GENOMIC DNA]</scope>
    <source>
        <strain evidence="9 10">DSM 13521</strain>
    </source>
</reference>
<dbReference type="PROSITE" id="PS50928">
    <property type="entry name" value="ABC_TM1"/>
    <property type="match status" value="1"/>
</dbReference>
<evidence type="ECO:0000313" key="10">
    <source>
        <dbReference type="Proteomes" id="UP000275356"/>
    </source>
</evidence>
<dbReference type="InterPro" id="IPR043429">
    <property type="entry name" value="ArtM/GltK/GlnP/TcyL/YhdX-like"/>
</dbReference>
<dbReference type="PANTHER" id="PTHR30614:SF21">
    <property type="entry name" value="AMINO ACID ABC TRANSPORTER PERMEASE"/>
    <property type="match status" value="1"/>
</dbReference>
<gene>
    <name evidence="9" type="ORF">EDD28_1444</name>
</gene>
<dbReference type="AlphaFoldDB" id="A0A3N2DAW7"/>
<dbReference type="OrthoDB" id="4543034at2"/>
<feature type="transmembrane region" description="Helical" evidence="7">
    <location>
        <begin position="112"/>
        <end position="130"/>
    </location>
</feature>
<feature type="transmembrane region" description="Helical" evidence="7">
    <location>
        <begin position="136"/>
        <end position="155"/>
    </location>
</feature>
<feature type="transmembrane region" description="Helical" evidence="7">
    <location>
        <begin position="20"/>
        <end position="40"/>
    </location>
</feature>
<dbReference type="CDD" id="cd06261">
    <property type="entry name" value="TM_PBP2"/>
    <property type="match status" value="1"/>
</dbReference>
<feature type="transmembrane region" description="Helical" evidence="7">
    <location>
        <begin position="234"/>
        <end position="255"/>
    </location>
</feature>
<feature type="domain" description="ABC transmembrane type-1" evidence="8">
    <location>
        <begin position="67"/>
        <end position="255"/>
    </location>
</feature>
<name>A0A3N2DAW7_9MICO</name>
<dbReference type="NCBIfam" id="TIGR01726">
    <property type="entry name" value="HEQRo_perm_3TM"/>
    <property type="match status" value="1"/>
</dbReference>
<feature type="transmembrane region" description="Helical" evidence="7">
    <location>
        <begin position="71"/>
        <end position="91"/>
    </location>
</feature>
<evidence type="ECO:0000256" key="3">
    <source>
        <dbReference type="ARBA" id="ARBA00022475"/>
    </source>
</evidence>
<comment type="similarity">
    <text evidence="7">Belongs to the binding-protein-dependent transport system permease family.</text>
</comment>
<dbReference type="GO" id="GO:0043190">
    <property type="term" value="C:ATP-binding cassette (ABC) transporter complex"/>
    <property type="evidence" value="ECO:0007669"/>
    <property type="project" value="InterPro"/>
</dbReference>
<dbReference type="InterPro" id="IPR010065">
    <property type="entry name" value="AA_ABC_transptr_permease_3TM"/>
</dbReference>
<keyword evidence="5 7" id="KW-1133">Transmembrane helix</keyword>
<organism evidence="9 10">
    <name type="scientific">Salana multivorans</name>
    <dbReference type="NCBI Taxonomy" id="120377"/>
    <lineage>
        <taxon>Bacteria</taxon>
        <taxon>Bacillati</taxon>
        <taxon>Actinomycetota</taxon>
        <taxon>Actinomycetes</taxon>
        <taxon>Micrococcales</taxon>
        <taxon>Beutenbergiaceae</taxon>
        <taxon>Salana</taxon>
    </lineage>
</organism>
<evidence type="ECO:0000259" key="8">
    <source>
        <dbReference type="PROSITE" id="PS50928"/>
    </source>
</evidence>